<organism evidence="1 2">
    <name type="scientific">Candidatus Nanosyncoccus alces</name>
    <dbReference type="NCBI Taxonomy" id="2171997"/>
    <lineage>
        <taxon>Bacteria</taxon>
        <taxon>Candidatus Saccharimonadota</taxon>
        <taxon>Candidatus Nanosyncoccalia</taxon>
        <taxon>Candidatus Nanosyncoccales</taxon>
        <taxon>Candidatus Nanosyncoccaceae</taxon>
        <taxon>Candidatus Nanosyncoccus</taxon>
    </lineage>
</organism>
<accession>A0ABY0FP95</accession>
<comment type="caution">
    <text evidence="1">The sequence shown here is derived from an EMBL/GenBank/DDBJ whole genome shotgun (WGS) entry which is preliminary data.</text>
</comment>
<sequence length="109" mass="12368">MDEYLIDREILEQFVDELMKQKPLPASTAEELNTLREKNIKALDDQIAKAVFGSLTAPQLEEINKILDSGEEKPEVFQEFFQNAGVDLQKITSETMTKFSEQFLGGQNA</sequence>
<dbReference type="RefSeq" id="WP_129734955.1">
    <property type="nucleotide sequence ID" value="NZ_PRLM01000004.1"/>
</dbReference>
<dbReference type="EMBL" id="PRLM01000004">
    <property type="protein sequence ID" value="RYC74690.1"/>
    <property type="molecule type" value="Genomic_DNA"/>
</dbReference>
<evidence type="ECO:0000313" key="2">
    <source>
        <dbReference type="Proteomes" id="UP001191019"/>
    </source>
</evidence>
<protein>
    <submittedName>
        <fullName evidence="1">Uncharacterized protein</fullName>
    </submittedName>
</protein>
<reference evidence="1 2" key="1">
    <citation type="journal article" date="2018" name="bioRxiv">
        <title>Evidence of independent acquisition and adaption of ultra-small bacteria to human hosts across the highly diverse yet reduced genomes of the phylum Saccharibacteria.</title>
        <authorList>
            <person name="McLean J.S."/>
            <person name="Bor B."/>
            <person name="To T.T."/>
            <person name="Liu Q."/>
            <person name="Kearns K.A."/>
            <person name="Solden L.M."/>
            <person name="Wrighton K.C."/>
            <person name="He X."/>
            <person name="Shi W."/>
        </authorList>
    </citation>
    <scope>NUCLEOTIDE SEQUENCE [LARGE SCALE GENOMIC DNA]</scope>
    <source>
        <strain evidence="1 2">TM7_G3_2_Rum_HOT_351B</strain>
    </source>
</reference>
<evidence type="ECO:0000313" key="1">
    <source>
        <dbReference type="EMBL" id="RYC74690.1"/>
    </source>
</evidence>
<gene>
    <name evidence="1" type="ORF">G3RUM_00442</name>
</gene>
<dbReference type="Proteomes" id="UP001191019">
    <property type="component" value="Unassembled WGS sequence"/>
</dbReference>
<reference evidence="1 2" key="2">
    <citation type="journal article" date="2020" name="Cell Rep.">
        <title>Acquisition and Adaptation of Ultra-small Parasitic Reduced Genome Bacteria to Mammalian Hosts.</title>
        <authorList>
            <person name="McLean J.S."/>
            <person name="Bor B."/>
            <person name="Kerns K.A."/>
            <person name="Liu Q."/>
            <person name="To T.T."/>
            <person name="Solden L."/>
            <person name="Hendrickson E.L."/>
            <person name="Wrighton K."/>
            <person name="Shi W."/>
            <person name="He X."/>
        </authorList>
    </citation>
    <scope>NUCLEOTIDE SEQUENCE [LARGE SCALE GENOMIC DNA]</scope>
    <source>
        <strain evidence="1 2">TM7_G3_2_Rum_HOT_351B</strain>
    </source>
</reference>
<keyword evidence="2" id="KW-1185">Reference proteome</keyword>
<name>A0ABY0FP95_9BACT</name>
<proteinExistence type="predicted"/>